<dbReference type="InterPro" id="IPR023393">
    <property type="entry name" value="START-like_dom_sf"/>
</dbReference>
<dbReference type="Gene3D" id="3.30.530.20">
    <property type="match status" value="1"/>
</dbReference>
<dbReference type="Pfam" id="PF03364">
    <property type="entry name" value="Polyketide_cyc"/>
    <property type="match status" value="1"/>
</dbReference>
<dbReference type="PANTHER" id="PTHR12901">
    <property type="entry name" value="SPERM PROTEIN HOMOLOG"/>
    <property type="match status" value="1"/>
</dbReference>
<dbReference type="OrthoDB" id="9804759at2"/>
<proteinExistence type="inferred from homology"/>
<keyword evidence="2" id="KW-1277">Toxin-antitoxin system</keyword>
<reference evidence="5" key="1">
    <citation type="submission" date="2017-04" db="EMBL/GenBank/DDBJ databases">
        <authorList>
            <person name="Varghese N."/>
            <person name="Submissions S."/>
        </authorList>
    </citation>
    <scope>NUCLEOTIDE SEQUENCE [LARGE SCALE GENOMIC DNA]</scope>
</reference>
<evidence type="ECO:0000256" key="1">
    <source>
        <dbReference type="ARBA" id="ARBA00008918"/>
    </source>
</evidence>
<comment type="similarity">
    <text evidence="1">Belongs to the ribosome association toxin RatA family.</text>
</comment>
<feature type="domain" description="Coenzyme Q-binding protein COQ10 START" evidence="3">
    <location>
        <begin position="10"/>
        <end position="134"/>
    </location>
</feature>
<dbReference type="RefSeq" id="WP_086434097.1">
    <property type="nucleotide sequence ID" value="NZ_FXWH01000001.1"/>
</dbReference>
<dbReference type="InterPro" id="IPR005031">
    <property type="entry name" value="COQ10_START"/>
</dbReference>
<organism evidence="4 5">
    <name type="scientific">Pseudidiomarina planktonica</name>
    <dbReference type="NCBI Taxonomy" id="1323738"/>
    <lineage>
        <taxon>Bacteria</taxon>
        <taxon>Pseudomonadati</taxon>
        <taxon>Pseudomonadota</taxon>
        <taxon>Gammaproteobacteria</taxon>
        <taxon>Alteromonadales</taxon>
        <taxon>Idiomarinaceae</taxon>
        <taxon>Pseudidiomarina</taxon>
    </lineage>
</organism>
<keyword evidence="5" id="KW-1185">Reference proteome</keyword>
<evidence type="ECO:0000313" key="5">
    <source>
        <dbReference type="Proteomes" id="UP000194450"/>
    </source>
</evidence>
<name>A0A1Y6EUG6_9GAMM</name>
<dbReference type="GO" id="GO:0048039">
    <property type="term" value="F:ubiquinone binding"/>
    <property type="evidence" value="ECO:0007669"/>
    <property type="project" value="InterPro"/>
</dbReference>
<dbReference type="PANTHER" id="PTHR12901:SF10">
    <property type="entry name" value="COENZYME Q-BINDING PROTEIN COQ10, MITOCHONDRIAL"/>
    <property type="match status" value="1"/>
</dbReference>
<protein>
    <submittedName>
        <fullName evidence="4">Ribosome association toxin PasT (RatA) of the RatAB toxin-antitoxin module</fullName>
    </submittedName>
</protein>
<dbReference type="AlphaFoldDB" id="A0A1Y6EUG6"/>
<evidence type="ECO:0000313" key="4">
    <source>
        <dbReference type="EMBL" id="SMQ64152.1"/>
    </source>
</evidence>
<sequence length="157" mass="17349">MASIERSALVSFSCQQMFDLVNDIEAYPQFVPGCVGATILEQSAEHKVAKLDISKAGIGKSFTTRNTLHAPERIDMELVDGPFKRLSGGWHFQPLSENACKIVFKLDFEFSNRLLSMAFGRIFHEITSRMVDAFAKRAQQVYGDASNGNNSGNASSH</sequence>
<dbReference type="EMBL" id="FXWH01000001">
    <property type="protein sequence ID" value="SMQ64152.1"/>
    <property type="molecule type" value="Genomic_DNA"/>
</dbReference>
<dbReference type="Proteomes" id="UP000194450">
    <property type="component" value="Unassembled WGS sequence"/>
</dbReference>
<gene>
    <name evidence="4" type="ORF">SAMN06297229_0971</name>
</gene>
<evidence type="ECO:0000256" key="2">
    <source>
        <dbReference type="ARBA" id="ARBA00022649"/>
    </source>
</evidence>
<dbReference type="SUPFAM" id="SSF55961">
    <property type="entry name" value="Bet v1-like"/>
    <property type="match status" value="1"/>
</dbReference>
<dbReference type="InterPro" id="IPR044996">
    <property type="entry name" value="COQ10-like"/>
</dbReference>
<dbReference type="CDD" id="cd07813">
    <property type="entry name" value="COQ10p_like"/>
    <property type="match status" value="1"/>
</dbReference>
<accession>A0A1Y6EUG6</accession>
<evidence type="ECO:0000259" key="3">
    <source>
        <dbReference type="Pfam" id="PF03364"/>
    </source>
</evidence>
<dbReference type="GO" id="GO:0045333">
    <property type="term" value="P:cellular respiration"/>
    <property type="evidence" value="ECO:0007669"/>
    <property type="project" value="InterPro"/>
</dbReference>